<reference evidence="3 4" key="1">
    <citation type="journal article" date="2014" name="Int. J. Syst. Evol. Microbiol.">
        <title>Complete genome sequence of Corynebacterium casei LMG S-19264T (=DSM 44701T), isolated from a smear-ripened cheese.</title>
        <authorList>
            <consortium name="US DOE Joint Genome Institute (JGI-PGF)"/>
            <person name="Walter F."/>
            <person name="Albersmeier A."/>
            <person name="Kalinowski J."/>
            <person name="Ruckert C."/>
        </authorList>
    </citation>
    <scope>NUCLEOTIDE SEQUENCE [LARGE SCALE GENOMIC DNA]</scope>
    <source>
        <strain evidence="3 4">CGMCC 1.16330</strain>
    </source>
</reference>
<dbReference type="AlphaFoldDB" id="A0A8J2ZEC3"/>
<feature type="region of interest" description="Disordered" evidence="2">
    <location>
        <begin position="354"/>
        <end position="398"/>
    </location>
</feature>
<protein>
    <submittedName>
        <fullName evidence="3">CoA transferase</fullName>
    </submittedName>
</protein>
<dbReference type="Proteomes" id="UP000597507">
    <property type="component" value="Unassembled WGS sequence"/>
</dbReference>
<evidence type="ECO:0000256" key="1">
    <source>
        <dbReference type="ARBA" id="ARBA00022679"/>
    </source>
</evidence>
<name>A0A8J2ZEC3_9PROT</name>
<organism evidence="3 4">
    <name type="scientific">Caldovatus sediminis</name>
    <dbReference type="NCBI Taxonomy" id="2041189"/>
    <lineage>
        <taxon>Bacteria</taxon>
        <taxon>Pseudomonadati</taxon>
        <taxon>Pseudomonadota</taxon>
        <taxon>Alphaproteobacteria</taxon>
        <taxon>Acetobacterales</taxon>
        <taxon>Roseomonadaceae</taxon>
        <taxon>Caldovatus</taxon>
    </lineage>
</organism>
<dbReference type="PANTHER" id="PTHR48207:SF3">
    <property type="entry name" value="SUCCINATE--HYDROXYMETHYLGLUTARATE COA-TRANSFERASE"/>
    <property type="match status" value="1"/>
</dbReference>
<feature type="compositionally biased region" description="Basic and acidic residues" evidence="2">
    <location>
        <begin position="360"/>
        <end position="372"/>
    </location>
</feature>
<dbReference type="Gene3D" id="3.40.50.10540">
    <property type="entry name" value="Crotonobetainyl-coa:carnitine coa-transferase, domain 1"/>
    <property type="match status" value="1"/>
</dbReference>
<dbReference type="InterPro" id="IPR050483">
    <property type="entry name" value="CoA-transferase_III_domain"/>
</dbReference>
<sequence length="398" mass="41910">MADGPLSGIRVIEIGQALAGPFAGVILAEMGAEVVKVEKPEGGDDARQWGPPFVEGDAVTFRALNRGKRSVTLDLKRAEDVAALKALARDGADILIQNLRPGVAEALGIGPEALLAENPRLIYCSIWAFGHRGPLRDAPGFDPLLQAYGGVMTLTGRPEDPPTFCAPPLNDKASAMWCVIGALAALQRRQATGRGGVIDTSLFEAAVSWVDTPLNQYAATGRPPRRHGTASAILVPYQVFETADRPMVIAVGNDRLFAKCAEALGHPGWARDPRFARGPDRAAHREALIALMVPVLRARTRAEWIARLAAAGVPCGPVNDIPALAASEQLAAMDMMRRLPGSGMQVVGLPLSFERRRPHPRGDSPRLGEHTAEVLGRAGARSGAPGGGSGAPPPPGPT</sequence>
<keyword evidence="4" id="KW-1185">Reference proteome</keyword>
<dbReference type="InterPro" id="IPR044855">
    <property type="entry name" value="CoA-Trfase_III_dom3_sf"/>
</dbReference>
<dbReference type="Gene3D" id="3.30.1540.10">
    <property type="entry name" value="formyl-coa transferase, domain 3"/>
    <property type="match status" value="1"/>
</dbReference>
<comment type="caution">
    <text evidence="3">The sequence shown here is derived from an EMBL/GenBank/DDBJ whole genome shotgun (WGS) entry which is preliminary data.</text>
</comment>
<dbReference type="RefSeq" id="WP_188902826.1">
    <property type="nucleotide sequence ID" value="NZ_BMKS01000014.1"/>
</dbReference>
<keyword evidence="1 3" id="KW-0808">Transferase</keyword>
<evidence type="ECO:0000313" key="3">
    <source>
        <dbReference type="EMBL" id="GGG45595.1"/>
    </source>
</evidence>
<dbReference type="InterPro" id="IPR023606">
    <property type="entry name" value="CoA-Trfase_III_dom_1_sf"/>
</dbReference>
<evidence type="ECO:0000313" key="4">
    <source>
        <dbReference type="Proteomes" id="UP000597507"/>
    </source>
</evidence>
<dbReference type="InterPro" id="IPR003673">
    <property type="entry name" value="CoA-Trfase_fam_III"/>
</dbReference>
<dbReference type="GO" id="GO:0008410">
    <property type="term" value="F:CoA-transferase activity"/>
    <property type="evidence" value="ECO:0007669"/>
    <property type="project" value="TreeGrafter"/>
</dbReference>
<evidence type="ECO:0000256" key="2">
    <source>
        <dbReference type="SAM" id="MobiDB-lite"/>
    </source>
</evidence>
<dbReference type="Pfam" id="PF02515">
    <property type="entry name" value="CoA_transf_3"/>
    <property type="match status" value="1"/>
</dbReference>
<gene>
    <name evidence="3" type="ORF">GCM10010964_36240</name>
</gene>
<proteinExistence type="predicted"/>
<dbReference type="SUPFAM" id="SSF89796">
    <property type="entry name" value="CoA-transferase family III (CaiB/BaiF)"/>
    <property type="match status" value="1"/>
</dbReference>
<accession>A0A8J2ZEC3</accession>
<dbReference type="PANTHER" id="PTHR48207">
    <property type="entry name" value="SUCCINATE--HYDROXYMETHYLGLUTARATE COA-TRANSFERASE"/>
    <property type="match status" value="1"/>
</dbReference>
<dbReference type="EMBL" id="BMKS01000014">
    <property type="protein sequence ID" value="GGG45595.1"/>
    <property type="molecule type" value="Genomic_DNA"/>
</dbReference>